<dbReference type="Pfam" id="PF14111">
    <property type="entry name" value="DUF4283"/>
    <property type="match status" value="1"/>
</dbReference>
<dbReference type="Pfam" id="PF14392">
    <property type="entry name" value="zf-CCHC_4"/>
    <property type="match status" value="1"/>
</dbReference>
<dbReference type="InterPro" id="IPR040256">
    <property type="entry name" value="At4g02000-like"/>
</dbReference>
<accession>A0ABR0WNZ3</accession>
<dbReference type="EMBL" id="JABTTQ020000010">
    <property type="protein sequence ID" value="KAK6147850.1"/>
    <property type="molecule type" value="Genomic_DNA"/>
</dbReference>
<dbReference type="PANTHER" id="PTHR31286">
    <property type="entry name" value="GLYCINE-RICH CELL WALL STRUCTURAL PROTEIN 1.8-LIKE"/>
    <property type="match status" value="1"/>
</dbReference>
<evidence type="ECO:0000256" key="1">
    <source>
        <dbReference type="PROSITE-ProRule" id="PRU00047"/>
    </source>
</evidence>
<keyword evidence="5" id="KW-1185">Reference proteome</keyword>
<gene>
    <name evidence="4" type="ORF">DH2020_018762</name>
</gene>
<evidence type="ECO:0000313" key="4">
    <source>
        <dbReference type="EMBL" id="KAK6147850.1"/>
    </source>
</evidence>
<dbReference type="InterPro" id="IPR036875">
    <property type="entry name" value="Znf_CCHC_sf"/>
</dbReference>
<dbReference type="PANTHER" id="PTHR31286:SF167">
    <property type="entry name" value="OS09G0268800 PROTEIN"/>
    <property type="match status" value="1"/>
</dbReference>
<name>A0ABR0WNZ3_REHGL</name>
<dbReference type="InterPro" id="IPR025558">
    <property type="entry name" value="DUF4283"/>
</dbReference>
<feature type="domain" description="CCHC-type" evidence="3">
    <location>
        <begin position="211"/>
        <end position="224"/>
    </location>
</feature>
<reference evidence="4 5" key="1">
    <citation type="journal article" date="2021" name="Comput. Struct. Biotechnol. J.">
        <title>De novo genome assembly of the potent medicinal plant Rehmannia glutinosa using nanopore technology.</title>
        <authorList>
            <person name="Ma L."/>
            <person name="Dong C."/>
            <person name="Song C."/>
            <person name="Wang X."/>
            <person name="Zheng X."/>
            <person name="Niu Y."/>
            <person name="Chen S."/>
            <person name="Feng W."/>
        </authorList>
    </citation>
    <scope>NUCLEOTIDE SEQUENCE [LARGE SCALE GENOMIC DNA]</scope>
    <source>
        <strain evidence="4">DH-2019</strain>
    </source>
</reference>
<organism evidence="4 5">
    <name type="scientific">Rehmannia glutinosa</name>
    <name type="common">Chinese foxglove</name>
    <dbReference type="NCBI Taxonomy" id="99300"/>
    <lineage>
        <taxon>Eukaryota</taxon>
        <taxon>Viridiplantae</taxon>
        <taxon>Streptophyta</taxon>
        <taxon>Embryophyta</taxon>
        <taxon>Tracheophyta</taxon>
        <taxon>Spermatophyta</taxon>
        <taxon>Magnoliopsida</taxon>
        <taxon>eudicotyledons</taxon>
        <taxon>Gunneridae</taxon>
        <taxon>Pentapetalae</taxon>
        <taxon>asterids</taxon>
        <taxon>lamiids</taxon>
        <taxon>Lamiales</taxon>
        <taxon>Orobanchaceae</taxon>
        <taxon>Rehmannieae</taxon>
        <taxon>Rehmannia</taxon>
    </lineage>
</organism>
<dbReference type="SUPFAM" id="SSF57756">
    <property type="entry name" value="Retrovirus zinc finger-like domains"/>
    <property type="match status" value="1"/>
</dbReference>
<keyword evidence="1" id="KW-0863">Zinc-finger</keyword>
<sequence>MDPDDIAKLVEELKRTSVGDDDKVFLNKLTVWKEADKMNSCLLAKIFANKPIPRETVKIQMPKILQTSRTVEIEAVGENLYIMDFKSAQDRRRALEEGPWNLFKSLVLFQKIKGLQHPQDVVFKSIDIWVQMHNLPLAFMNRRVLESIGAKMGEVLDLDEGDGGNFWGKYARVRVRIELENPLKKCLTVKVEEEAEDVIILLVYERLPDFCYACGRIGHIIKDCNYKEANKENPSFGPWLKVATHSGIKKNKEESKYHNRMALSESSTSKQ</sequence>
<keyword evidence="1" id="KW-0862">Zinc</keyword>
<proteinExistence type="predicted"/>
<evidence type="ECO:0000259" key="3">
    <source>
        <dbReference type="PROSITE" id="PS50158"/>
    </source>
</evidence>
<evidence type="ECO:0000256" key="2">
    <source>
        <dbReference type="SAM" id="MobiDB-lite"/>
    </source>
</evidence>
<evidence type="ECO:0000313" key="5">
    <source>
        <dbReference type="Proteomes" id="UP001318860"/>
    </source>
</evidence>
<dbReference type="Proteomes" id="UP001318860">
    <property type="component" value="Unassembled WGS sequence"/>
</dbReference>
<dbReference type="InterPro" id="IPR025836">
    <property type="entry name" value="Zn_knuckle_CX2CX4HX4C"/>
</dbReference>
<dbReference type="InterPro" id="IPR001878">
    <property type="entry name" value="Znf_CCHC"/>
</dbReference>
<comment type="caution">
    <text evidence="4">The sequence shown here is derived from an EMBL/GenBank/DDBJ whole genome shotgun (WGS) entry which is preliminary data.</text>
</comment>
<feature type="region of interest" description="Disordered" evidence="2">
    <location>
        <begin position="251"/>
        <end position="271"/>
    </location>
</feature>
<dbReference type="PROSITE" id="PS50158">
    <property type="entry name" value="ZF_CCHC"/>
    <property type="match status" value="1"/>
</dbReference>
<protein>
    <recommendedName>
        <fullName evidence="3">CCHC-type domain-containing protein</fullName>
    </recommendedName>
</protein>
<keyword evidence="1" id="KW-0479">Metal-binding</keyword>